<evidence type="ECO:0000313" key="1">
    <source>
        <dbReference type="EMBL" id="CAH2300591.1"/>
    </source>
</evidence>
<organism evidence="1 2">
    <name type="scientific">Pelobates cultripes</name>
    <name type="common">Western spadefoot toad</name>
    <dbReference type="NCBI Taxonomy" id="61616"/>
    <lineage>
        <taxon>Eukaryota</taxon>
        <taxon>Metazoa</taxon>
        <taxon>Chordata</taxon>
        <taxon>Craniata</taxon>
        <taxon>Vertebrata</taxon>
        <taxon>Euteleostomi</taxon>
        <taxon>Amphibia</taxon>
        <taxon>Batrachia</taxon>
        <taxon>Anura</taxon>
        <taxon>Pelobatoidea</taxon>
        <taxon>Pelobatidae</taxon>
        <taxon>Pelobates</taxon>
    </lineage>
</organism>
<evidence type="ECO:0000313" key="2">
    <source>
        <dbReference type="Proteomes" id="UP001295444"/>
    </source>
</evidence>
<proteinExistence type="predicted"/>
<sequence>MAAAISRARTSEGGSRLDLAGSEIQYGRRAHWGPLEAYSKDQKPGKTRQKCRTEKLGLRVYPLCATRNSCGANKGEQTPGLMFTISLNQAALLCKIK</sequence>
<name>A0AAD1SGE2_PELCU</name>
<accession>A0AAD1SGE2</accession>
<dbReference type="EMBL" id="OW240917">
    <property type="protein sequence ID" value="CAH2300591.1"/>
    <property type="molecule type" value="Genomic_DNA"/>
</dbReference>
<protein>
    <submittedName>
        <fullName evidence="1">Uncharacterized protein</fullName>
    </submittedName>
</protein>
<reference evidence="1" key="1">
    <citation type="submission" date="2022-03" db="EMBL/GenBank/DDBJ databases">
        <authorList>
            <person name="Alioto T."/>
            <person name="Alioto T."/>
            <person name="Gomez Garrido J."/>
        </authorList>
    </citation>
    <scope>NUCLEOTIDE SEQUENCE</scope>
</reference>
<gene>
    <name evidence="1" type="ORF">PECUL_23A011069</name>
</gene>
<dbReference type="AlphaFoldDB" id="A0AAD1SGE2"/>
<dbReference type="Proteomes" id="UP001295444">
    <property type="component" value="Chromosome 06"/>
</dbReference>
<keyword evidence="2" id="KW-1185">Reference proteome</keyword>